<organism evidence="1 2">
    <name type="scientific">Datura stramonium</name>
    <name type="common">Jimsonweed</name>
    <name type="synonym">Common thornapple</name>
    <dbReference type="NCBI Taxonomy" id="4076"/>
    <lineage>
        <taxon>Eukaryota</taxon>
        <taxon>Viridiplantae</taxon>
        <taxon>Streptophyta</taxon>
        <taxon>Embryophyta</taxon>
        <taxon>Tracheophyta</taxon>
        <taxon>Spermatophyta</taxon>
        <taxon>Magnoliopsida</taxon>
        <taxon>eudicotyledons</taxon>
        <taxon>Gunneridae</taxon>
        <taxon>Pentapetalae</taxon>
        <taxon>asterids</taxon>
        <taxon>lamiids</taxon>
        <taxon>Solanales</taxon>
        <taxon>Solanaceae</taxon>
        <taxon>Solanoideae</taxon>
        <taxon>Datureae</taxon>
        <taxon>Datura</taxon>
    </lineage>
</organism>
<reference evidence="1 2" key="1">
    <citation type="journal article" date="2021" name="BMC Genomics">
        <title>Datura genome reveals duplications of psychoactive alkaloid biosynthetic genes and high mutation rate following tissue culture.</title>
        <authorList>
            <person name="Rajewski A."/>
            <person name="Carter-House D."/>
            <person name="Stajich J."/>
            <person name="Litt A."/>
        </authorList>
    </citation>
    <scope>NUCLEOTIDE SEQUENCE [LARGE SCALE GENOMIC DNA]</scope>
    <source>
        <strain evidence="1">AR-01</strain>
    </source>
</reference>
<name>A0ABS8RJT7_DATST</name>
<proteinExistence type="predicted"/>
<dbReference type="Proteomes" id="UP000823775">
    <property type="component" value="Unassembled WGS sequence"/>
</dbReference>
<sequence>MVRACLSFTLSFDMNFWLETQLIHGPQFAIRGSTIDLIAEESSFGPKCGGSTVYIWSSAVRTFGLLIELQLLGLIFKNLEEKAIGVKRRGNKRWGIEDGRKIRIFE</sequence>
<accession>A0ABS8RJT7</accession>
<dbReference type="EMBL" id="JACEIK010000010">
    <property type="protein sequence ID" value="MCD7446285.1"/>
    <property type="molecule type" value="Genomic_DNA"/>
</dbReference>
<evidence type="ECO:0000313" key="2">
    <source>
        <dbReference type="Proteomes" id="UP000823775"/>
    </source>
</evidence>
<protein>
    <submittedName>
        <fullName evidence="1">Uncharacterized protein</fullName>
    </submittedName>
</protein>
<gene>
    <name evidence="1" type="ORF">HAX54_000095</name>
</gene>
<evidence type="ECO:0000313" key="1">
    <source>
        <dbReference type="EMBL" id="MCD7446285.1"/>
    </source>
</evidence>
<keyword evidence="2" id="KW-1185">Reference proteome</keyword>
<comment type="caution">
    <text evidence="1">The sequence shown here is derived from an EMBL/GenBank/DDBJ whole genome shotgun (WGS) entry which is preliminary data.</text>
</comment>